<organism evidence="8 9">
    <name type="scientific">Methylococcus geothermalis</name>
    <dbReference type="NCBI Taxonomy" id="2681310"/>
    <lineage>
        <taxon>Bacteria</taxon>
        <taxon>Pseudomonadati</taxon>
        <taxon>Pseudomonadota</taxon>
        <taxon>Gammaproteobacteria</taxon>
        <taxon>Methylococcales</taxon>
        <taxon>Methylococcaceae</taxon>
        <taxon>Methylococcus</taxon>
    </lineage>
</organism>
<dbReference type="InterPro" id="IPR050639">
    <property type="entry name" value="SSR_resolvase"/>
</dbReference>
<dbReference type="InterPro" id="IPR006120">
    <property type="entry name" value="Resolvase_HTH_dom"/>
</dbReference>
<dbReference type="PROSITE" id="PS51736">
    <property type="entry name" value="RECOMBINASES_3"/>
    <property type="match status" value="1"/>
</dbReference>
<dbReference type="KEGG" id="metu:GNH96_15400"/>
<evidence type="ECO:0000256" key="1">
    <source>
        <dbReference type="ARBA" id="ARBA00009913"/>
    </source>
</evidence>
<feature type="active site" description="O-(5'-phospho-DNA)-serine intermediate" evidence="5 6">
    <location>
        <position position="12"/>
    </location>
</feature>
<evidence type="ECO:0000256" key="5">
    <source>
        <dbReference type="PIRSR" id="PIRSR606118-50"/>
    </source>
</evidence>
<dbReference type="InterPro" id="IPR009057">
    <property type="entry name" value="Homeodomain-like_sf"/>
</dbReference>
<keyword evidence="3" id="KW-0238">DNA-binding</keyword>
<dbReference type="PROSITE" id="PS00398">
    <property type="entry name" value="RECOMBINASES_2"/>
    <property type="match status" value="1"/>
</dbReference>
<dbReference type="SMART" id="SM00857">
    <property type="entry name" value="Resolvase"/>
    <property type="match status" value="1"/>
</dbReference>
<comment type="similarity">
    <text evidence="1">Belongs to the site-specific recombinase resolvase family.</text>
</comment>
<accession>A0A858QBL6</accession>
<dbReference type="Gene3D" id="3.40.50.1390">
    <property type="entry name" value="Resolvase, N-terminal catalytic domain"/>
    <property type="match status" value="1"/>
</dbReference>
<dbReference type="SUPFAM" id="SSF46689">
    <property type="entry name" value="Homeodomain-like"/>
    <property type="match status" value="1"/>
</dbReference>
<dbReference type="PROSITE" id="PS00397">
    <property type="entry name" value="RECOMBINASES_1"/>
    <property type="match status" value="1"/>
</dbReference>
<dbReference type="SUPFAM" id="SSF53041">
    <property type="entry name" value="Resolvase-like"/>
    <property type="match status" value="1"/>
</dbReference>
<protein>
    <submittedName>
        <fullName evidence="8">Helix-turn-helix domain-containing protein</fullName>
    </submittedName>
</protein>
<dbReference type="InterPro" id="IPR006118">
    <property type="entry name" value="Recombinase_CS"/>
</dbReference>
<keyword evidence="2" id="KW-0229">DNA integration</keyword>
<evidence type="ECO:0000256" key="4">
    <source>
        <dbReference type="ARBA" id="ARBA00023172"/>
    </source>
</evidence>
<dbReference type="InterPro" id="IPR036162">
    <property type="entry name" value="Resolvase-like_N_sf"/>
</dbReference>
<gene>
    <name evidence="8" type="ORF">GNH96_15400</name>
</gene>
<sequence length="191" mass="20649">MKHQVVGYIRVSSVGQNTDRQLAGVALDRVFEEKASAKTVTARPVLAECLAYVRAGDTLVCHSLDRLARNTAELLGLVREITGKGVTVRFLKENLTFSGSDDDPFKNLMLSMLAAFGQFERELINERRREGVAAARARGRKFGAPAKLTPELCAKIDALLASGASKRTTARAVGIGEATLYRYLHVAATAG</sequence>
<dbReference type="RefSeq" id="WP_169604458.1">
    <property type="nucleotide sequence ID" value="NZ_CP046565.1"/>
</dbReference>
<evidence type="ECO:0000313" key="8">
    <source>
        <dbReference type="EMBL" id="QJD31190.1"/>
    </source>
</evidence>
<dbReference type="Proteomes" id="UP000503004">
    <property type="component" value="Chromosome"/>
</dbReference>
<name>A0A858QBL6_9GAMM</name>
<dbReference type="GO" id="GO:0003677">
    <property type="term" value="F:DNA binding"/>
    <property type="evidence" value="ECO:0007669"/>
    <property type="project" value="UniProtKB-KW"/>
</dbReference>
<dbReference type="Gene3D" id="1.10.10.60">
    <property type="entry name" value="Homeodomain-like"/>
    <property type="match status" value="1"/>
</dbReference>
<keyword evidence="4" id="KW-0233">DNA recombination</keyword>
<evidence type="ECO:0000256" key="6">
    <source>
        <dbReference type="PROSITE-ProRule" id="PRU10137"/>
    </source>
</evidence>
<evidence type="ECO:0000259" key="7">
    <source>
        <dbReference type="PROSITE" id="PS51736"/>
    </source>
</evidence>
<dbReference type="GO" id="GO:0000150">
    <property type="term" value="F:DNA strand exchange activity"/>
    <property type="evidence" value="ECO:0007669"/>
    <property type="project" value="InterPro"/>
</dbReference>
<dbReference type="InterPro" id="IPR006119">
    <property type="entry name" value="Resolv_N"/>
</dbReference>
<dbReference type="Pfam" id="PF00239">
    <property type="entry name" value="Resolvase"/>
    <property type="match status" value="1"/>
</dbReference>
<evidence type="ECO:0000256" key="2">
    <source>
        <dbReference type="ARBA" id="ARBA00022908"/>
    </source>
</evidence>
<dbReference type="PANTHER" id="PTHR30461:SF26">
    <property type="entry name" value="RESOLVASE HOMOLOG YNEB"/>
    <property type="match status" value="1"/>
</dbReference>
<evidence type="ECO:0000313" key="9">
    <source>
        <dbReference type="Proteomes" id="UP000503004"/>
    </source>
</evidence>
<dbReference type="Pfam" id="PF02796">
    <property type="entry name" value="HTH_7"/>
    <property type="match status" value="1"/>
</dbReference>
<reference evidence="9" key="1">
    <citation type="submission" date="2019-12" db="EMBL/GenBank/DDBJ databases">
        <authorList>
            <person name="Awala S.I."/>
            <person name="Rhee S.K."/>
        </authorList>
    </citation>
    <scope>NUCLEOTIDE SEQUENCE [LARGE SCALE GENOMIC DNA]</scope>
    <source>
        <strain evidence="9">IM1</strain>
    </source>
</reference>
<dbReference type="PANTHER" id="PTHR30461">
    <property type="entry name" value="DNA-INVERTASE FROM LAMBDOID PROPHAGE"/>
    <property type="match status" value="1"/>
</dbReference>
<dbReference type="CDD" id="cd03768">
    <property type="entry name" value="SR_ResInv"/>
    <property type="match status" value="1"/>
</dbReference>
<evidence type="ECO:0000256" key="3">
    <source>
        <dbReference type="ARBA" id="ARBA00023125"/>
    </source>
</evidence>
<keyword evidence="9" id="KW-1185">Reference proteome</keyword>
<dbReference type="EMBL" id="CP046565">
    <property type="protein sequence ID" value="QJD31190.1"/>
    <property type="molecule type" value="Genomic_DNA"/>
</dbReference>
<dbReference type="CDD" id="cd00569">
    <property type="entry name" value="HTH_Hin_like"/>
    <property type="match status" value="1"/>
</dbReference>
<proteinExistence type="inferred from homology"/>
<dbReference type="GO" id="GO:0015074">
    <property type="term" value="P:DNA integration"/>
    <property type="evidence" value="ECO:0007669"/>
    <property type="project" value="UniProtKB-KW"/>
</dbReference>
<dbReference type="AlphaFoldDB" id="A0A858QBL6"/>
<feature type="domain" description="Resolvase/invertase-type recombinase catalytic" evidence="7">
    <location>
        <begin position="4"/>
        <end position="139"/>
    </location>
</feature>